<name>A0A370DDV2_9GAMM</name>
<dbReference type="Pfam" id="PF25876">
    <property type="entry name" value="HH_MFP_RND"/>
    <property type="match status" value="1"/>
</dbReference>
<evidence type="ECO:0000256" key="4">
    <source>
        <dbReference type="SAM" id="Phobius"/>
    </source>
</evidence>
<feature type="transmembrane region" description="Helical" evidence="4">
    <location>
        <begin position="20"/>
        <end position="37"/>
    </location>
</feature>
<evidence type="ECO:0000313" key="8">
    <source>
        <dbReference type="EMBL" id="RDH83079.1"/>
    </source>
</evidence>
<accession>A0A370DDV2</accession>
<feature type="domain" description="Multidrug resistance protein MdtA-like alpha-helical hairpin" evidence="5">
    <location>
        <begin position="117"/>
        <end position="177"/>
    </location>
</feature>
<proteinExistence type="inferred from homology"/>
<dbReference type="EMBL" id="QFXC01000011">
    <property type="protein sequence ID" value="RDH83079.1"/>
    <property type="molecule type" value="Genomic_DNA"/>
</dbReference>
<keyword evidence="4" id="KW-0812">Transmembrane</keyword>
<dbReference type="InterPro" id="IPR058634">
    <property type="entry name" value="AaeA-lik-b-barrel"/>
</dbReference>
<evidence type="ECO:0000313" key="9">
    <source>
        <dbReference type="Proteomes" id="UP000254266"/>
    </source>
</evidence>
<evidence type="ECO:0000259" key="5">
    <source>
        <dbReference type="Pfam" id="PF25876"/>
    </source>
</evidence>
<protein>
    <submittedName>
        <fullName evidence="8">HlyD family secretion protein</fullName>
    </submittedName>
</protein>
<dbReference type="SUPFAM" id="SSF111369">
    <property type="entry name" value="HlyD-like secretion proteins"/>
    <property type="match status" value="2"/>
</dbReference>
<sequence length="366" mass="40228">MSEEKSVTSDTQELDPVRKVTRYMLYVVMALFVWYIAADRISPWTDQARVQAFIIPVVPEVSGKIVDINIKKDQVVQPGDLLLSIDASDYELAVEVAETALELAGQETGARTALVSTAQAKLVEAETNLNHIKTQSARVFELEKEQVLSQSDGDKARAAVKNAYAQLDSAKANLEKEKQALGKKGNENPRIRAALSDLKIAQLNLSRTKIVAPSFGGITNLLIDVGYYANTGAPVMTFIEFNNVWIQADFRENNLANMKPGDSVEILLDVAPGEVFSGTVSTIGFAVNNGKTGNVGDLATVKGKSGWLREAQRFPVIISFDNDERLKGLRRLGGQADVLVYTGNNWVINPLGWVWMRVLSLFSYVY</sequence>
<comment type="similarity">
    <text evidence="2">Belongs to the membrane fusion protein (MFP) (TC 8.A.1) family.</text>
</comment>
<dbReference type="Gene3D" id="2.40.30.170">
    <property type="match status" value="1"/>
</dbReference>
<keyword evidence="3" id="KW-0175">Coiled coil</keyword>
<keyword evidence="9" id="KW-1185">Reference proteome</keyword>
<comment type="subcellular location">
    <subcellularLocation>
        <location evidence="1">Membrane</location>
        <topology evidence="1">Single-pass membrane protein</topology>
    </subcellularLocation>
</comment>
<keyword evidence="4" id="KW-0472">Membrane</keyword>
<dbReference type="Gene3D" id="1.10.287.470">
    <property type="entry name" value="Helix hairpin bin"/>
    <property type="match status" value="1"/>
</dbReference>
<dbReference type="AlphaFoldDB" id="A0A370DDV2"/>
<evidence type="ECO:0000256" key="3">
    <source>
        <dbReference type="SAM" id="Coils"/>
    </source>
</evidence>
<dbReference type="PANTHER" id="PTHR30367">
    <property type="entry name" value="P-HYDROXYBENZOIC ACID EFFLUX PUMP SUBUNIT AAEA-RELATED"/>
    <property type="match status" value="1"/>
</dbReference>
<comment type="caution">
    <text evidence="8">The sequence shown here is derived from an EMBL/GenBank/DDBJ whole genome shotgun (WGS) entry which is preliminary data.</text>
</comment>
<dbReference type="Pfam" id="PF25963">
    <property type="entry name" value="Beta-barrel_AAEA"/>
    <property type="match status" value="1"/>
</dbReference>
<evidence type="ECO:0000259" key="6">
    <source>
        <dbReference type="Pfam" id="PF25917"/>
    </source>
</evidence>
<dbReference type="Proteomes" id="UP000254266">
    <property type="component" value="Unassembled WGS sequence"/>
</dbReference>
<dbReference type="InterPro" id="IPR050393">
    <property type="entry name" value="MFP_Efflux_Pump"/>
</dbReference>
<feature type="coiled-coil region" evidence="3">
    <location>
        <begin position="115"/>
        <end position="187"/>
    </location>
</feature>
<dbReference type="InterPro" id="IPR058625">
    <property type="entry name" value="MdtA-like_BSH"/>
</dbReference>
<evidence type="ECO:0000256" key="1">
    <source>
        <dbReference type="ARBA" id="ARBA00004167"/>
    </source>
</evidence>
<dbReference type="Pfam" id="PF25917">
    <property type="entry name" value="BSH_RND"/>
    <property type="match status" value="1"/>
</dbReference>
<organism evidence="8 9">
    <name type="scientific">endosymbiont of Galathealinum brachiosum</name>
    <dbReference type="NCBI Taxonomy" id="2200906"/>
    <lineage>
        <taxon>Bacteria</taxon>
        <taxon>Pseudomonadati</taxon>
        <taxon>Pseudomonadota</taxon>
        <taxon>Gammaproteobacteria</taxon>
        <taxon>sulfur-oxidizing symbionts</taxon>
    </lineage>
</organism>
<evidence type="ECO:0000259" key="7">
    <source>
        <dbReference type="Pfam" id="PF25963"/>
    </source>
</evidence>
<evidence type="ECO:0000256" key="2">
    <source>
        <dbReference type="ARBA" id="ARBA00009477"/>
    </source>
</evidence>
<gene>
    <name evidence="8" type="ORF">DIZ80_12535</name>
</gene>
<feature type="domain" description="Multidrug resistance protein MdtA-like barrel-sandwich hybrid" evidence="6">
    <location>
        <begin position="57"/>
        <end position="234"/>
    </location>
</feature>
<reference evidence="8 9" key="1">
    <citation type="journal article" date="2018" name="ISME J.">
        <title>Endosymbiont genomes yield clues of tubeworm success.</title>
        <authorList>
            <person name="Li Y."/>
            <person name="Liles M.R."/>
            <person name="Halanych K.M."/>
        </authorList>
    </citation>
    <scope>NUCLEOTIDE SEQUENCE [LARGE SCALE GENOMIC DNA]</scope>
    <source>
        <strain evidence="8">A1464</strain>
    </source>
</reference>
<feature type="domain" description="p-hydroxybenzoic acid efflux pump subunit AaeA-like beta-barrel" evidence="7">
    <location>
        <begin position="245"/>
        <end position="325"/>
    </location>
</feature>
<dbReference type="InterPro" id="IPR058624">
    <property type="entry name" value="MdtA-like_HH"/>
</dbReference>
<dbReference type="PANTHER" id="PTHR30367:SF1">
    <property type="entry name" value="MULTIDRUG RESISTANCE PROTEIN MDTN"/>
    <property type="match status" value="1"/>
</dbReference>
<keyword evidence="4" id="KW-1133">Transmembrane helix</keyword>